<organism evidence="2 3">
    <name type="scientific">Linum tenue</name>
    <dbReference type="NCBI Taxonomy" id="586396"/>
    <lineage>
        <taxon>Eukaryota</taxon>
        <taxon>Viridiplantae</taxon>
        <taxon>Streptophyta</taxon>
        <taxon>Embryophyta</taxon>
        <taxon>Tracheophyta</taxon>
        <taxon>Spermatophyta</taxon>
        <taxon>Magnoliopsida</taxon>
        <taxon>eudicotyledons</taxon>
        <taxon>Gunneridae</taxon>
        <taxon>Pentapetalae</taxon>
        <taxon>rosids</taxon>
        <taxon>fabids</taxon>
        <taxon>Malpighiales</taxon>
        <taxon>Linaceae</taxon>
        <taxon>Linum</taxon>
    </lineage>
</organism>
<keyword evidence="3" id="KW-1185">Reference proteome</keyword>
<dbReference type="AlphaFoldDB" id="A0AAV0IFY5"/>
<dbReference type="PANTHER" id="PTHR44259:SF95">
    <property type="entry name" value="F-BOX DOMAIN-CONTAINING PROTEIN"/>
    <property type="match status" value="1"/>
</dbReference>
<proteinExistence type="predicted"/>
<sequence length="391" mass="44222">MLPYCRHNNKDDDTGGEECKGEYCRRFHDVVTNEFHHIDFPEAFGKTCRGGGFGWLAFTQETPSGFLINPTTRQQIDLPPITTLPGVLSYRPNRAGFEYVRQDVSFSDGEVYRVGESGSWMAHSYVNKIVMSTDPTRKDCCVVMGLFESCLGGLALCRPGLDTKWTTVVGSTSCYTDAVFWRDQFYAVDCLGNVDVISYNPGDGLPTKSRWLSTLRDYRYLGVNDHYLVENPSGELMLVHRNKDWRDCEGPDFPPQEREELHFDGEEDTTYVAFHGSKARLDLYETAAFKVFKLNTDAHDWERVDSVGEDYALFLGGNRASFVSAGDYPGCRANCIYFTDDYNEGQEADCDGGYDVGVYDIGRGSVEPFHCRSLYDPVLIWPPPVWVFPCE</sequence>
<reference evidence="2" key="1">
    <citation type="submission" date="2022-08" db="EMBL/GenBank/DDBJ databases">
        <authorList>
            <person name="Gutierrez-Valencia J."/>
        </authorList>
    </citation>
    <scope>NUCLEOTIDE SEQUENCE</scope>
</reference>
<feature type="domain" description="KIB1-4 beta-propeller" evidence="1">
    <location>
        <begin position="32"/>
        <end position="360"/>
    </location>
</feature>
<dbReference type="InterPro" id="IPR005174">
    <property type="entry name" value="KIB1-4_b-propeller"/>
</dbReference>
<dbReference type="PANTHER" id="PTHR44259">
    <property type="entry name" value="OS07G0183000 PROTEIN-RELATED"/>
    <property type="match status" value="1"/>
</dbReference>
<dbReference type="EMBL" id="CAMGYJ010000003">
    <property type="protein sequence ID" value="CAI0396490.1"/>
    <property type="molecule type" value="Genomic_DNA"/>
</dbReference>
<protein>
    <recommendedName>
        <fullName evidence="1">KIB1-4 beta-propeller domain-containing protein</fullName>
    </recommendedName>
</protein>
<name>A0AAV0IFY5_9ROSI</name>
<evidence type="ECO:0000259" key="1">
    <source>
        <dbReference type="Pfam" id="PF03478"/>
    </source>
</evidence>
<dbReference type="Pfam" id="PF03478">
    <property type="entry name" value="Beta-prop_KIB1-4"/>
    <property type="match status" value="1"/>
</dbReference>
<dbReference type="InterPro" id="IPR050942">
    <property type="entry name" value="F-box_BR-signaling"/>
</dbReference>
<comment type="caution">
    <text evidence="2">The sequence shown here is derived from an EMBL/GenBank/DDBJ whole genome shotgun (WGS) entry which is preliminary data.</text>
</comment>
<evidence type="ECO:0000313" key="2">
    <source>
        <dbReference type="EMBL" id="CAI0396490.1"/>
    </source>
</evidence>
<gene>
    <name evidence="2" type="ORF">LITE_LOCUS9155</name>
</gene>
<accession>A0AAV0IFY5</accession>
<dbReference type="Proteomes" id="UP001154282">
    <property type="component" value="Unassembled WGS sequence"/>
</dbReference>
<evidence type="ECO:0000313" key="3">
    <source>
        <dbReference type="Proteomes" id="UP001154282"/>
    </source>
</evidence>